<name>A0A2S1KRQ4_9LACO</name>
<dbReference type="GO" id="GO:0006281">
    <property type="term" value="P:DNA repair"/>
    <property type="evidence" value="ECO:0007669"/>
    <property type="project" value="InterPro"/>
</dbReference>
<dbReference type="Gene3D" id="3.30.1330.70">
    <property type="entry name" value="Holliday junction resolvase RusA"/>
    <property type="match status" value="1"/>
</dbReference>
<dbReference type="EMBL" id="CP020928">
    <property type="protein sequence ID" value="AWF95613.1"/>
    <property type="molecule type" value="Genomic_DNA"/>
</dbReference>
<dbReference type="GO" id="GO:0006310">
    <property type="term" value="P:DNA recombination"/>
    <property type="evidence" value="ECO:0007669"/>
    <property type="project" value="InterPro"/>
</dbReference>
<organism evidence="1 2">
    <name type="scientific">Weissella cibaria</name>
    <dbReference type="NCBI Taxonomy" id="137591"/>
    <lineage>
        <taxon>Bacteria</taxon>
        <taxon>Bacillati</taxon>
        <taxon>Bacillota</taxon>
        <taxon>Bacilli</taxon>
        <taxon>Lactobacillales</taxon>
        <taxon>Lactobacillaceae</taxon>
        <taxon>Weissella</taxon>
    </lineage>
</organism>
<dbReference type="InterPro" id="IPR036614">
    <property type="entry name" value="RusA-like_sf"/>
</dbReference>
<sequence length="143" mass="16615">MSAFEIPWRDKKSSPFRMSPLTLNKYVEISGLTRGRPILNRHKAAIQYKIQPIVVEAITNGLEIEYPAQFRFEWYLKDKRTDLDNIAFMHKFVFDAFQKVSVQDKEFMPGDGLKFVASLSDVFAGIDKGNERVEITWQHVDSK</sequence>
<dbReference type="GO" id="GO:0000287">
    <property type="term" value="F:magnesium ion binding"/>
    <property type="evidence" value="ECO:0007669"/>
    <property type="project" value="InterPro"/>
</dbReference>
<proteinExistence type="predicted"/>
<evidence type="ECO:0000313" key="1">
    <source>
        <dbReference type="EMBL" id="AWF95613.1"/>
    </source>
</evidence>
<evidence type="ECO:0000313" key="2">
    <source>
        <dbReference type="Proteomes" id="UP000244870"/>
    </source>
</evidence>
<dbReference type="AlphaFoldDB" id="A0A2S1KRQ4"/>
<accession>A0A2S1KRQ4</accession>
<dbReference type="SUPFAM" id="SSF103084">
    <property type="entry name" value="Holliday junction resolvase RusA"/>
    <property type="match status" value="1"/>
</dbReference>
<reference evidence="1 2" key="1">
    <citation type="submission" date="2017-04" db="EMBL/GenBank/DDBJ databases">
        <title>Weissella cibaria strain m2 complete genome.</title>
        <authorList>
            <person name="Pan Q."/>
            <person name="Tan M."/>
            <person name="Yao F."/>
            <person name="Su S."/>
        </authorList>
    </citation>
    <scope>NUCLEOTIDE SEQUENCE [LARGE SCALE GENOMIC DNA]</scope>
    <source>
        <strain evidence="1 2">M2</strain>
    </source>
</reference>
<dbReference type="Proteomes" id="UP000244870">
    <property type="component" value="Chromosome"/>
</dbReference>
<protein>
    <submittedName>
        <fullName evidence="1">Uncharacterized protein</fullName>
    </submittedName>
</protein>
<gene>
    <name evidence="1" type="ORF">B6254_1208</name>
</gene>